<feature type="region of interest" description="Disordered" evidence="1">
    <location>
        <begin position="1"/>
        <end position="81"/>
    </location>
</feature>
<feature type="compositionally biased region" description="Basic and acidic residues" evidence="1">
    <location>
        <begin position="31"/>
        <end position="49"/>
    </location>
</feature>
<dbReference type="EMBL" id="JARKNE010000008">
    <property type="protein sequence ID" value="KAK5812845.1"/>
    <property type="molecule type" value="Genomic_DNA"/>
</dbReference>
<proteinExistence type="predicted"/>
<evidence type="ECO:0000256" key="1">
    <source>
        <dbReference type="SAM" id="MobiDB-lite"/>
    </source>
</evidence>
<name>A0ABR0P4F2_GOSAR</name>
<dbReference type="Proteomes" id="UP001358586">
    <property type="component" value="Chromosome 8"/>
</dbReference>
<keyword evidence="4" id="KW-1185">Reference proteome</keyword>
<dbReference type="EMBL" id="JARKNE010000008">
    <property type="protein sequence ID" value="KAK5812846.1"/>
    <property type="molecule type" value="Genomic_DNA"/>
</dbReference>
<protein>
    <submittedName>
        <fullName evidence="3">Uncharacterized protein</fullName>
    </submittedName>
</protein>
<sequence>MRKWAYVEEGMVEVEPIEAEPGTTNPDVEEKETKSPDEDAKKTESVHIETDDEGTEEVTPTLAPLDDSITVAPPTSTEAMTEQDCKINSIIDEITKSDNEEEDVPLQSLKRKMHYKYSTRKSTS</sequence>
<comment type="caution">
    <text evidence="3">The sequence shown here is derived from an EMBL/GenBank/DDBJ whole genome shotgun (WGS) entry which is preliminary data.</text>
</comment>
<evidence type="ECO:0000313" key="2">
    <source>
        <dbReference type="EMBL" id="KAK5812845.1"/>
    </source>
</evidence>
<evidence type="ECO:0000313" key="4">
    <source>
        <dbReference type="Proteomes" id="UP001358586"/>
    </source>
</evidence>
<accession>A0ABR0P4F2</accession>
<organism evidence="3 4">
    <name type="scientific">Gossypium arboreum</name>
    <name type="common">Tree cotton</name>
    <name type="synonym">Gossypium nanking</name>
    <dbReference type="NCBI Taxonomy" id="29729"/>
    <lineage>
        <taxon>Eukaryota</taxon>
        <taxon>Viridiplantae</taxon>
        <taxon>Streptophyta</taxon>
        <taxon>Embryophyta</taxon>
        <taxon>Tracheophyta</taxon>
        <taxon>Spermatophyta</taxon>
        <taxon>Magnoliopsida</taxon>
        <taxon>eudicotyledons</taxon>
        <taxon>Gunneridae</taxon>
        <taxon>Pentapetalae</taxon>
        <taxon>rosids</taxon>
        <taxon>malvids</taxon>
        <taxon>Malvales</taxon>
        <taxon>Malvaceae</taxon>
        <taxon>Malvoideae</taxon>
        <taxon>Gossypium</taxon>
    </lineage>
</organism>
<evidence type="ECO:0000313" key="3">
    <source>
        <dbReference type="EMBL" id="KAK5812846.1"/>
    </source>
</evidence>
<reference evidence="3 4" key="1">
    <citation type="submission" date="2023-03" db="EMBL/GenBank/DDBJ databases">
        <title>WGS of Gossypium arboreum.</title>
        <authorList>
            <person name="Yu D."/>
        </authorList>
    </citation>
    <scope>NUCLEOTIDE SEQUENCE [LARGE SCALE GENOMIC DNA]</scope>
    <source>
        <tissue evidence="3">Leaf</tissue>
    </source>
</reference>
<gene>
    <name evidence="2" type="ORF">PVK06_028288</name>
    <name evidence="3" type="ORF">PVK06_028289</name>
</gene>